<evidence type="ECO:0000313" key="4">
    <source>
        <dbReference type="Proteomes" id="UP001304895"/>
    </source>
</evidence>
<dbReference type="AlphaFoldDB" id="A0AAN6ZFD1"/>
<accession>A0AAN6ZFD1</accession>
<feature type="compositionally biased region" description="Basic residues" evidence="1">
    <location>
        <begin position="92"/>
        <end position="109"/>
    </location>
</feature>
<feature type="region of interest" description="Disordered" evidence="1">
    <location>
        <begin position="77"/>
        <end position="203"/>
    </location>
</feature>
<feature type="compositionally biased region" description="Polar residues" evidence="1">
    <location>
        <begin position="147"/>
        <end position="157"/>
    </location>
</feature>
<feature type="transmembrane region" description="Helical" evidence="2">
    <location>
        <begin position="207"/>
        <end position="229"/>
    </location>
</feature>
<keyword evidence="4" id="KW-1185">Reference proteome</keyword>
<sequence>MMKLWWFHETKRRPWFRLRTRAVCLVARCQRSVDQHALLPPGMTRQCKLQQQPELLLVSTNYPNITYITLNPTRRLAATRKPDAQQQAHGKSPIHHAPPRSRRRRRRRQQQQQQQQQPPALLRRTQVHTCITPPPSPLPIRPRKSLKSSQAKPSRAQNPACPPHPSNSRPSSHGRSHSHCSLRSPPAPPAPRHPDKRKETKRARGRAVVWCGMVWYGMVCVCVCVCITIRQIFRTPRQQIREEKNKKEKEEKG</sequence>
<keyword evidence="2" id="KW-0812">Transmembrane</keyword>
<keyword evidence="2" id="KW-1133">Transmembrane helix</keyword>
<reference evidence="3" key="1">
    <citation type="journal article" date="2023" name="Mol. Phylogenet. Evol.">
        <title>Genome-scale phylogeny and comparative genomics of the fungal order Sordariales.</title>
        <authorList>
            <person name="Hensen N."/>
            <person name="Bonometti L."/>
            <person name="Westerberg I."/>
            <person name="Brannstrom I.O."/>
            <person name="Guillou S."/>
            <person name="Cros-Aarteil S."/>
            <person name="Calhoun S."/>
            <person name="Haridas S."/>
            <person name="Kuo A."/>
            <person name="Mondo S."/>
            <person name="Pangilinan J."/>
            <person name="Riley R."/>
            <person name="LaButti K."/>
            <person name="Andreopoulos B."/>
            <person name="Lipzen A."/>
            <person name="Chen C."/>
            <person name="Yan M."/>
            <person name="Daum C."/>
            <person name="Ng V."/>
            <person name="Clum A."/>
            <person name="Steindorff A."/>
            <person name="Ohm R.A."/>
            <person name="Martin F."/>
            <person name="Silar P."/>
            <person name="Natvig D.O."/>
            <person name="Lalanne C."/>
            <person name="Gautier V."/>
            <person name="Ament-Velasquez S.L."/>
            <person name="Kruys A."/>
            <person name="Hutchinson M.I."/>
            <person name="Powell A.J."/>
            <person name="Barry K."/>
            <person name="Miller A.N."/>
            <person name="Grigoriev I.V."/>
            <person name="Debuchy R."/>
            <person name="Gladieux P."/>
            <person name="Hiltunen Thoren M."/>
            <person name="Johannesson H."/>
        </authorList>
    </citation>
    <scope>NUCLEOTIDE SEQUENCE</scope>
    <source>
        <strain evidence="3">CBS 123565</strain>
    </source>
</reference>
<dbReference type="EMBL" id="MU853406">
    <property type="protein sequence ID" value="KAK4135429.1"/>
    <property type="molecule type" value="Genomic_DNA"/>
</dbReference>
<dbReference type="Proteomes" id="UP001304895">
    <property type="component" value="Unassembled WGS sequence"/>
</dbReference>
<keyword evidence="2" id="KW-0472">Membrane</keyword>
<reference evidence="3" key="2">
    <citation type="submission" date="2023-05" db="EMBL/GenBank/DDBJ databases">
        <authorList>
            <consortium name="Lawrence Berkeley National Laboratory"/>
            <person name="Steindorff A."/>
            <person name="Hensen N."/>
            <person name="Bonometti L."/>
            <person name="Westerberg I."/>
            <person name="Brannstrom I.O."/>
            <person name="Guillou S."/>
            <person name="Cros-Aarteil S."/>
            <person name="Calhoun S."/>
            <person name="Haridas S."/>
            <person name="Kuo A."/>
            <person name="Mondo S."/>
            <person name="Pangilinan J."/>
            <person name="Riley R."/>
            <person name="Labutti K."/>
            <person name="Andreopoulos B."/>
            <person name="Lipzen A."/>
            <person name="Chen C."/>
            <person name="Yanf M."/>
            <person name="Daum C."/>
            <person name="Ng V."/>
            <person name="Clum A."/>
            <person name="Ohm R."/>
            <person name="Martin F."/>
            <person name="Silar P."/>
            <person name="Natvig D."/>
            <person name="Lalanne C."/>
            <person name="Gautier V."/>
            <person name="Ament-Velasquez S.L."/>
            <person name="Kruys A."/>
            <person name="Hutchinson M.I."/>
            <person name="Powell A.J."/>
            <person name="Barry K."/>
            <person name="Miller A.N."/>
            <person name="Grigoriev I.V."/>
            <person name="Debuchy R."/>
            <person name="Gladieux P."/>
            <person name="Thoren M.H."/>
            <person name="Johannesson H."/>
        </authorList>
    </citation>
    <scope>NUCLEOTIDE SEQUENCE</scope>
    <source>
        <strain evidence="3">CBS 123565</strain>
    </source>
</reference>
<evidence type="ECO:0000256" key="1">
    <source>
        <dbReference type="SAM" id="MobiDB-lite"/>
    </source>
</evidence>
<protein>
    <submittedName>
        <fullName evidence="3">Uncharacterized protein</fullName>
    </submittedName>
</protein>
<organism evidence="3 4">
    <name type="scientific">Trichocladium antarcticum</name>
    <dbReference type="NCBI Taxonomy" id="1450529"/>
    <lineage>
        <taxon>Eukaryota</taxon>
        <taxon>Fungi</taxon>
        <taxon>Dikarya</taxon>
        <taxon>Ascomycota</taxon>
        <taxon>Pezizomycotina</taxon>
        <taxon>Sordariomycetes</taxon>
        <taxon>Sordariomycetidae</taxon>
        <taxon>Sordariales</taxon>
        <taxon>Chaetomiaceae</taxon>
        <taxon>Trichocladium</taxon>
    </lineage>
</organism>
<comment type="caution">
    <text evidence="3">The sequence shown here is derived from an EMBL/GenBank/DDBJ whole genome shotgun (WGS) entry which is preliminary data.</text>
</comment>
<name>A0AAN6ZFD1_9PEZI</name>
<gene>
    <name evidence="3" type="ORF">BT67DRAFT_276051</name>
</gene>
<proteinExistence type="predicted"/>
<evidence type="ECO:0000313" key="3">
    <source>
        <dbReference type="EMBL" id="KAK4135429.1"/>
    </source>
</evidence>
<evidence type="ECO:0000256" key="2">
    <source>
        <dbReference type="SAM" id="Phobius"/>
    </source>
</evidence>